<evidence type="ECO:0000313" key="2">
    <source>
        <dbReference type="Proteomes" id="UP000183567"/>
    </source>
</evidence>
<protein>
    <submittedName>
        <fullName evidence="1">Uncharacterized protein</fullName>
    </submittedName>
</protein>
<keyword evidence="2" id="KW-1185">Reference proteome</keyword>
<sequence>MSSASRHGDITTLLSALHLPATNDVVPPEVRNTFVPNDALTARYRNRIIFLHNH</sequence>
<gene>
    <name evidence="1" type="ORF">AZE42_14127</name>
</gene>
<comment type="caution">
    <text evidence="1">The sequence shown here is derived from an EMBL/GenBank/DDBJ whole genome shotgun (WGS) entry which is preliminary data.</text>
</comment>
<accession>A0A1J8QNN9</accession>
<reference evidence="1 2" key="1">
    <citation type="submission" date="2016-03" db="EMBL/GenBank/DDBJ databases">
        <title>Comparative genomics of the ectomycorrhizal sister species Rhizopogon vinicolor and Rhizopogon vesiculosus (Basidiomycota: Boletales) reveals a divergence of the mating type B locus.</title>
        <authorList>
            <person name="Mujic A.B."/>
            <person name="Kuo A."/>
            <person name="Tritt A."/>
            <person name="Lipzen A."/>
            <person name="Chen C."/>
            <person name="Johnson J."/>
            <person name="Sharma A."/>
            <person name="Barry K."/>
            <person name="Grigoriev I.V."/>
            <person name="Spatafora J.W."/>
        </authorList>
    </citation>
    <scope>NUCLEOTIDE SEQUENCE [LARGE SCALE GENOMIC DNA]</scope>
    <source>
        <strain evidence="1 2">AM-OR11-056</strain>
    </source>
</reference>
<dbReference type="Proteomes" id="UP000183567">
    <property type="component" value="Unassembled WGS sequence"/>
</dbReference>
<dbReference type="AlphaFoldDB" id="A0A1J8QNN9"/>
<name>A0A1J8QNN9_9AGAM</name>
<dbReference type="EMBL" id="LVVM01004177">
    <property type="protein sequence ID" value="OJA13372.1"/>
    <property type="molecule type" value="Genomic_DNA"/>
</dbReference>
<proteinExistence type="predicted"/>
<evidence type="ECO:0000313" key="1">
    <source>
        <dbReference type="EMBL" id="OJA13372.1"/>
    </source>
</evidence>
<organism evidence="1 2">
    <name type="scientific">Rhizopogon vesiculosus</name>
    <dbReference type="NCBI Taxonomy" id="180088"/>
    <lineage>
        <taxon>Eukaryota</taxon>
        <taxon>Fungi</taxon>
        <taxon>Dikarya</taxon>
        <taxon>Basidiomycota</taxon>
        <taxon>Agaricomycotina</taxon>
        <taxon>Agaricomycetes</taxon>
        <taxon>Agaricomycetidae</taxon>
        <taxon>Boletales</taxon>
        <taxon>Suillineae</taxon>
        <taxon>Rhizopogonaceae</taxon>
        <taxon>Rhizopogon</taxon>
    </lineage>
</organism>